<evidence type="ECO:0000313" key="1">
    <source>
        <dbReference type="EMBL" id="CAB4924097.1"/>
    </source>
</evidence>
<sequence>MLLQVVANAGDVGSDLNTRSEADARDLTKRGVRLLGRGRVNARAHAATLRAAFEGRGLALRDLVLAALADQLLDRGHRVSALSSSSGSSWGSSDPRVRVCRAGANPYDGYRRYWN</sequence>
<organism evidence="1">
    <name type="scientific">freshwater metagenome</name>
    <dbReference type="NCBI Taxonomy" id="449393"/>
    <lineage>
        <taxon>unclassified sequences</taxon>
        <taxon>metagenomes</taxon>
        <taxon>ecological metagenomes</taxon>
    </lineage>
</organism>
<dbReference type="EMBL" id="CAFBMR010000084">
    <property type="protein sequence ID" value="CAB4924097.1"/>
    <property type="molecule type" value="Genomic_DNA"/>
</dbReference>
<protein>
    <submittedName>
        <fullName evidence="1">Unannotated protein</fullName>
    </submittedName>
</protein>
<accession>A0A6J7I0A0</accession>
<name>A0A6J7I0A0_9ZZZZ</name>
<reference evidence="1" key="1">
    <citation type="submission" date="2020-05" db="EMBL/GenBank/DDBJ databases">
        <authorList>
            <person name="Chiriac C."/>
            <person name="Salcher M."/>
            <person name="Ghai R."/>
            <person name="Kavagutti S V."/>
        </authorList>
    </citation>
    <scope>NUCLEOTIDE SEQUENCE</scope>
</reference>
<proteinExistence type="predicted"/>
<dbReference type="AlphaFoldDB" id="A0A6J7I0A0"/>
<gene>
    <name evidence="1" type="ORF">UFOPK3610_01581</name>
</gene>